<evidence type="ECO:0000313" key="1">
    <source>
        <dbReference type="EMBL" id="KAA8524194.1"/>
    </source>
</evidence>
<organism evidence="1 2">
    <name type="scientific">Nyssa sinensis</name>
    <dbReference type="NCBI Taxonomy" id="561372"/>
    <lineage>
        <taxon>Eukaryota</taxon>
        <taxon>Viridiplantae</taxon>
        <taxon>Streptophyta</taxon>
        <taxon>Embryophyta</taxon>
        <taxon>Tracheophyta</taxon>
        <taxon>Spermatophyta</taxon>
        <taxon>Magnoliopsida</taxon>
        <taxon>eudicotyledons</taxon>
        <taxon>Gunneridae</taxon>
        <taxon>Pentapetalae</taxon>
        <taxon>asterids</taxon>
        <taxon>Cornales</taxon>
        <taxon>Nyssaceae</taxon>
        <taxon>Nyssa</taxon>
    </lineage>
</organism>
<protein>
    <submittedName>
        <fullName evidence="1">Uncharacterized protein</fullName>
    </submittedName>
</protein>
<name>A0A5J5A1X3_9ASTE</name>
<reference evidence="1 2" key="1">
    <citation type="submission" date="2019-09" db="EMBL/GenBank/DDBJ databases">
        <title>A chromosome-level genome assembly of the Chinese tupelo Nyssa sinensis.</title>
        <authorList>
            <person name="Yang X."/>
            <person name="Kang M."/>
            <person name="Yang Y."/>
            <person name="Xiong H."/>
            <person name="Wang M."/>
            <person name="Zhang Z."/>
            <person name="Wang Z."/>
            <person name="Wu H."/>
            <person name="Ma T."/>
            <person name="Liu J."/>
            <person name="Xi Z."/>
        </authorList>
    </citation>
    <scope>NUCLEOTIDE SEQUENCE [LARGE SCALE GENOMIC DNA]</scope>
    <source>
        <strain evidence="1">J267</strain>
        <tissue evidence="1">Leaf</tissue>
    </source>
</reference>
<proteinExistence type="predicted"/>
<sequence>MVDVPYCGIQGLDCCCNIDRHFASVSSRSGCYCSRRSIRLVSCGEVVTGKERIAARRNGSDGFKAVVSTPVPHSIQEHLHKLQPLDCKLLAATPTCPGLKATEMKSDRIPNPRICRGAVYAGAIFTGRARARASGAVALHGTEVQ</sequence>
<accession>A0A5J5A1X3</accession>
<dbReference type="EMBL" id="CM018047">
    <property type="protein sequence ID" value="KAA8524194.1"/>
    <property type="molecule type" value="Genomic_DNA"/>
</dbReference>
<dbReference type="Proteomes" id="UP000325577">
    <property type="component" value="Linkage Group LG4"/>
</dbReference>
<evidence type="ECO:0000313" key="2">
    <source>
        <dbReference type="Proteomes" id="UP000325577"/>
    </source>
</evidence>
<keyword evidence="2" id="KW-1185">Reference proteome</keyword>
<dbReference type="AlphaFoldDB" id="A0A5J5A1X3"/>
<gene>
    <name evidence="1" type="ORF">F0562_010617</name>
</gene>